<comment type="subunit">
    <text evidence="13">Homodimer which binds Holliday junction (HJ) DNA. The HJ becomes 2-fold symmetrical on binding to RuvC with unstacked arms; it has a different conformation from HJ DNA in complex with RuvA. In the full resolvosome a probable DNA-RuvA(4)-RuvB(12)-RuvC(2) complex forms which resolves the HJ.</text>
</comment>
<sequence length="166" mass="17830">MLVLGIDPGMAILGYGLVKQDGNSLKVIDYGVVNTPSDMETPHRLVAIFESVCKLIDRYAPQAVAVEELFFNKNVKTALAIGHARGVAVLAAALKGIGVYEYTPLQVKQAVVGYGRASKQQVQQMVRILLNLPCVPEPDDAADALAVSICHIHSVALKDKMEKAGF</sequence>
<feature type="active site" evidence="13">
    <location>
        <position position="67"/>
    </location>
</feature>
<dbReference type="GO" id="GO:0048476">
    <property type="term" value="C:Holliday junction resolvase complex"/>
    <property type="evidence" value="ECO:0007669"/>
    <property type="project" value="UniProtKB-UniRule"/>
</dbReference>
<feature type="active site" evidence="13">
    <location>
        <position position="140"/>
    </location>
</feature>
<evidence type="ECO:0000256" key="13">
    <source>
        <dbReference type="HAMAP-Rule" id="MF_00034"/>
    </source>
</evidence>
<evidence type="ECO:0000256" key="5">
    <source>
        <dbReference type="ARBA" id="ARBA00022759"/>
    </source>
</evidence>
<dbReference type="InterPro" id="IPR012337">
    <property type="entry name" value="RNaseH-like_sf"/>
</dbReference>
<evidence type="ECO:0000256" key="1">
    <source>
        <dbReference type="ARBA" id="ARBA00009518"/>
    </source>
</evidence>
<keyword evidence="2 13" id="KW-0963">Cytoplasm</keyword>
<keyword evidence="10 13" id="KW-0233">DNA recombination</keyword>
<dbReference type="OrthoDB" id="9805499at2"/>
<dbReference type="GO" id="GO:0003677">
    <property type="term" value="F:DNA binding"/>
    <property type="evidence" value="ECO:0007669"/>
    <property type="project" value="UniProtKB-KW"/>
</dbReference>
<organism evidence="15 16">
    <name type="scientific">Caldicoprobacter faecalis</name>
    <dbReference type="NCBI Taxonomy" id="937334"/>
    <lineage>
        <taxon>Bacteria</taxon>
        <taxon>Bacillati</taxon>
        <taxon>Bacillota</taxon>
        <taxon>Clostridia</taxon>
        <taxon>Caldicoprobacterales</taxon>
        <taxon>Caldicoprobacteraceae</taxon>
        <taxon>Caldicoprobacter</taxon>
    </lineage>
</organism>
<evidence type="ECO:0000256" key="11">
    <source>
        <dbReference type="ARBA" id="ARBA00023204"/>
    </source>
</evidence>
<comment type="subcellular location">
    <subcellularLocation>
        <location evidence="13">Cytoplasm</location>
    </subcellularLocation>
</comment>
<dbReference type="NCBIfam" id="NF000711">
    <property type="entry name" value="PRK00039.2-1"/>
    <property type="match status" value="1"/>
</dbReference>
<keyword evidence="16" id="KW-1185">Reference proteome</keyword>
<evidence type="ECO:0000256" key="6">
    <source>
        <dbReference type="ARBA" id="ARBA00022763"/>
    </source>
</evidence>
<dbReference type="SUPFAM" id="SSF53098">
    <property type="entry name" value="Ribonuclease H-like"/>
    <property type="match status" value="1"/>
</dbReference>
<evidence type="ECO:0000313" key="15">
    <source>
        <dbReference type="EMBL" id="SFQ07344.1"/>
    </source>
</evidence>
<evidence type="ECO:0000256" key="12">
    <source>
        <dbReference type="ARBA" id="ARBA00029354"/>
    </source>
</evidence>
<dbReference type="EMBL" id="FOXR01000011">
    <property type="protein sequence ID" value="SFQ07344.1"/>
    <property type="molecule type" value="Genomic_DNA"/>
</dbReference>
<comment type="catalytic activity">
    <reaction evidence="12 13">
        <text>Endonucleolytic cleavage at a junction such as a reciprocal single-stranded crossover between two homologous DNA duplexes (Holliday junction).</text>
        <dbReference type="EC" id="3.1.21.10"/>
    </reaction>
</comment>
<dbReference type="EC" id="3.1.21.10" evidence="13 14"/>
<dbReference type="PROSITE" id="PS01321">
    <property type="entry name" value="RUVC"/>
    <property type="match status" value="1"/>
</dbReference>
<gene>
    <name evidence="13" type="primary">ruvC</name>
    <name evidence="15" type="ORF">SAMN05444406_11141</name>
</gene>
<dbReference type="PANTHER" id="PTHR30194:SF3">
    <property type="entry name" value="CROSSOVER JUNCTION ENDODEOXYRIBONUCLEASE RUVC"/>
    <property type="match status" value="1"/>
</dbReference>
<comment type="function">
    <text evidence="13">The RuvA-RuvB-RuvC complex processes Holliday junction (HJ) DNA during genetic recombination and DNA repair. Endonuclease that resolves HJ intermediates. Cleaves cruciform DNA by making single-stranded nicks across the HJ at symmetrical positions within the homologous arms, yielding a 5'-phosphate and a 3'-hydroxyl group; requires a central core of homology in the junction. The consensus cleavage sequence is 5'-(A/T)TT(C/G)-3'. Cleavage occurs on the 3'-side of the TT dinucleotide at the point of strand exchange. HJ branch migration catalyzed by RuvA-RuvB allows RuvC to scan DNA until it finds its consensus sequence, where it cleaves and resolves the cruciform DNA.</text>
</comment>
<dbReference type="GO" id="GO:0005737">
    <property type="term" value="C:cytoplasm"/>
    <property type="evidence" value="ECO:0007669"/>
    <property type="project" value="UniProtKB-SubCell"/>
</dbReference>
<dbReference type="InterPro" id="IPR020563">
    <property type="entry name" value="X-over_junc_endoDNase_Mg_BS"/>
</dbReference>
<accession>A0A1I5VIG2</accession>
<comment type="similarity">
    <text evidence="1 13">Belongs to the RuvC family.</text>
</comment>
<dbReference type="InterPro" id="IPR002176">
    <property type="entry name" value="X-over_junc_endoDNase_RuvC"/>
</dbReference>
<protein>
    <recommendedName>
        <fullName evidence="13 14">Crossover junction endodeoxyribonuclease RuvC</fullName>
        <ecNumber evidence="13 14">3.1.21.10</ecNumber>
    </recommendedName>
    <alternativeName>
        <fullName evidence="13">Holliday junction nuclease RuvC</fullName>
    </alternativeName>
    <alternativeName>
        <fullName evidence="13">Holliday junction resolvase RuvC</fullName>
    </alternativeName>
</protein>
<dbReference type="PANTHER" id="PTHR30194">
    <property type="entry name" value="CROSSOVER JUNCTION ENDODEOXYRIBONUCLEASE RUVC"/>
    <property type="match status" value="1"/>
</dbReference>
<feature type="binding site" evidence="13">
    <location>
        <position position="7"/>
    </location>
    <ligand>
        <name>Mg(2+)</name>
        <dbReference type="ChEBI" id="CHEBI:18420"/>
        <label>1</label>
    </ligand>
</feature>
<keyword evidence="9 13" id="KW-0238">DNA-binding</keyword>
<comment type="cofactor">
    <cofactor evidence="13">
        <name>Mg(2+)</name>
        <dbReference type="ChEBI" id="CHEBI:18420"/>
    </cofactor>
    <text evidence="13">Binds 2 Mg(2+) ion per subunit.</text>
</comment>
<evidence type="ECO:0000256" key="14">
    <source>
        <dbReference type="NCBIfam" id="TIGR00228"/>
    </source>
</evidence>
<evidence type="ECO:0000256" key="4">
    <source>
        <dbReference type="ARBA" id="ARBA00022723"/>
    </source>
</evidence>
<dbReference type="RefSeq" id="WP_025747693.1">
    <property type="nucleotide sequence ID" value="NZ_FOXR01000011.1"/>
</dbReference>
<dbReference type="FunFam" id="3.30.420.10:FF:000002">
    <property type="entry name" value="Crossover junction endodeoxyribonuclease RuvC"/>
    <property type="match status" value="1"/>
</dbReference>
<dbReference type="CDD" id="cd16962">
    <property type="entry name" value="RuvC"/>
    <property type="match status" value="1"/>
</dbReference>
<evidence type="ECO:0000256" key="8">
    <source>
        <dbReference type="ARBA" id="ARBA00022842"/>
    </source>
</evidence>
<dbReference type="Proteomes" id="UP000198577">
    <property type="component" value="Unassembled WGS sequence"/>
</dbReference>
<keyword evidence="11 13" id="KW-0234">DNA repair</keyword>
<evidence type="ECO:0000256" key="3">
    <source>
        <dbReference type="ARBA" id="ARBA00022722"/>
    </source>
</evidence>
<evidence type="ECO:0000256" key="10">
    <source>
        <dbReference type="ARBA" id="ARBA00023172"/>
    </source>
</evidence>
<dbReference type="HAMAP" id="MF_00034">
    <property type="entry name" value="RuvC"/>
    <property type="match status" value="1"/>
</dbReference>
<feature type="binding site" evidence="13">
    <location>
        <position position="140"/>
    </location>
    <ligand>
        <name>Mg(2+)</name>
        <dbReference type="ChEBI" id="CHEBI:18420"/>
        <label>1</label>
    </ligand>
</feature>
<dbReference type="AlphaFoldDB" id="A0A1I5VIG2"/>
<dbReference type="GO" id="GO:0000287">
    <property type="term" value="F:magnesium ion binding"/>
    <property type="evidence" value="ECO:0007669"/>
    <property type="project" value="UniProtKB-UniRule"/>
</dbReference>
<evidence type="ECO:0000256" key="9">
    <source>
        <dbReference type="ARBA" id="ARBA00023125"/>
    </source>
</evidence>
<dbReference type="NCBIfam" id="TIGR00228">
    <property type="entry name" value="ruvC"/>
    <property type="match status" value="1"/>
</dbReference>
<dbReference type="STRING" id="937334.SAMN05444406_11141"/>
<feature type="active site" evidence="13">
    <location>
        <position position="7"/>
    </location>
</feature>
<name>A0A1I5VIG2_9FIRM</name>
<proteinExistence type="inferred from homology"/>
<keyword evidence="7 13" id="KW-0378">Hydrolase</keyword>
<dbReference type="InterPro" id="IPR036397">
    <property type="entry name" value="RNaseH_sf"/>
</dbReference>
<dbReference type="Gene3D" id="3.30.420.10">
    <property type="entry name" value="Ribonuclease H-like superfamily/Ribonuclease H"/>
    <property type="match status" value="1"/>
</dbReference>
<feature type="binding site" evidence="13">
    <location>
        <position position="67"/>
    </location>
    <ligand>
        <name>Mg(2+)</name>
        <dbReference type="ChEBI" id="CHEBI:18420"/>
        <label>2</label>
    </ligand>
</feature>
<reference evidence="15 16" key="1">
    <citation type="submission" date="2016-10" db="EMBL/GenBank/DDBJ databases">
        <authorList>
            <person name="de Groot N.N."/>
        </authorList>
    </citation>
    <scope>NUCLEOTIDE SEQUENCE [LARGE SCALE GENOMIC DNA]</scope>
    <source>
        <strain evidence="15 16">DSM 20678</strain>
    </source>
</reference>
<evidence type="ECO:0000256" key="2">
    <source>
        <dbReference type="ARBA" id="ARBA00022490"/>
    </source>
</evidence>
<keyword evidence="6 13" id="KW-0227">DNA damage</keyword>
<keyword evidence="3 13" id="KW-0540">Nuclease</keyword>
<dbReference type="GO" id="GO:0006310">
    <property type="term" value="P:DNA recombination"/>
    <property type="evidence" value="ECO:0007669"/>
    <property type="project" value="UniProtKB-UniRule"/>
</dbReference>
<keyword evidence="5 13" id="KW-0255">Endonuclease</keyword>
<keyword evidence="4 13" id="KW-0479">Metal-binding</keyword>
<keyword evidence="8 13" id="KW-0460">Magnesium</keyword>
<evidence type="ECO:0000313" key="16">
    <source>
        <dbReference type="Proteomes" id="UP000198577"/>
    </source>
</evidence>
<dbReference type="Pfam" id="PF02075">
    <property type="entry name" value="RuvC"/>
    <property type="match status" value="1"/>
</dbReference>
<dbReference type="PRINTS" id="PR00696">
    <property type="entry name" value="RSOLVASERUVC"/>
</dbReference>
<dbReference type="GO" id="GO:0008821">
    <property type="term" value="F:crossover junction DNA endonuclease activity"/>
    <property type="evidence" value="ECO:0007669"/>
    <property type="project" value="UniProtKB-UniRule"/>
</dbReference>
<dbReference type="GO" id="GO:0006281">
    <property type="term" value="P:DNA repair"/>
    <property type="evidence" value="ECO:0007669"/>
    <property type="project" value="UniProtKB-UniRule"/>
</dbReference>
<evidence type="ECO:0000256" key="7">
    <source>
        <dbReference type="ARBA" id="ARBA00022801"/>
    </source>
</evidence>